<protein>
    <submittedName>
        <fullName evidence="2">Tetratricopeptide repeat protein</fullName>
    </submittedName>
</protein>
<dbReference type="EMBL" id="CP133721">
    <property type="protein sequence ID" value="WMW78703.1"/>
    <property type="molecule type" value="Genomic_DNA"/>
</dbReference>
<evidence type="ECO:0000256" key="1">
    <source>
        <dbReference type="SAM" id="SignalP"/>
    </source>
</evidence>
<sequence>MKSQFLTFFLFISLFASSQDKLIFNKKFTECEDKWVAFTSDSLGYHSFGFIYIDEQAGLTLDYSGSFKIDANGKIILEKKDIKGAMKYRLQPNSVKVSIVPESFYKDLQIEAVPEWLKFYKTNENSIERLYKWGYMYNGWNECQTALTFLEKAYKINPNFKDLKVELGFSYNCLSNFEKAIVILKSALVEAPTSAYIYKELLYAQIHNGQLEDAINTYDKIINEITDKTYNGENAFNILGEYFRQKNIEKFNQWIKKTSIDKDSRFIKYIEQMKYELNKK</sequence>
<keyword evidence="1" id="KW-0732">Signal</keyword>
<dbReference type="RefSeq" id="WP_309532997.1">
    <property type="nucleotide sequence ID" value="NZ_CP133721.1"/>
</dbReference>
<dbReference type="SMART" id="SM00028">
    <property type="entry name" value="TPR"/>
    <property type="match status" value="3"/>
</dbReference>
<accession>A0ABY9RCX6</accession>
<dbReference type="Proteomes" id="UP001180481">
    <property type="component" value="Chromosome"/>
</dbReference>
<gene>
    <name evidence="2" type="ORF">RF683_04475</name>
</gene>
<dbReference type="InterPro" id="IPR011990">
    <property type="entry name" value="TPR-like_helical_dom_sf"/>
</dbReference>
<feature type="signal peptide" evidence="1">
    <location>
        <begin position="1"/>
        <end position="18"/>
    </location>
</feature>
<proteinExistence type="predicted"/>
<dbReference type="InterPro" id="IPR019734">
    <property type="entry name" value="TPR_rpt"/>
</dbReference>
<keyword evidence="3" id="KW-1185">Reference proteome</keyword>
<reference evidence="2" key="1">
    <citation type="submission" date="2023-09" db="EMBL/GenBank/DDBJ databases">
        <title>Flavobacterium sp. 20NA77.7 isolated from freshwater.</title>
        <authorList>
            <person name="Le V."/>
            <person name="Ko S.-R."/>
            <person name="Ahn C.-Y."/>
            <person name="Oh H.-M."/>
        </authorList>
    </citation>
    <scope>NUCLEOTIDE SEQUENCE</scope>
    <source>
        <strain evidence="2">20NA77.7</strain>
    </source>
</reference>
<dbReference type="Gene3D" id="1.25.40.10">
    <property type="entry name" value="Tetratricopeptide repeat domain"/>
    <property type="match status" value="1"/>
</dbReference>
<name>A0ABY9RCX6_9FLAO</name>
<dbReference type="SUPFAM" id="SSF48452">
    <property type="entry name" value="TPR-like"/>
    <property type="match status" value="1"/>
</dbReference>
<organism evidence="2 3">
    <name type="scientific">Flavobacterium nakdongensis</name>
    <dbReference type="NCBI Taxonomy" id="3073563"/>
    <lineage>
        <taxon>Bacteria</taxon>
        <taxon>Pseudomonadati</taxon>
        <taxon>Bacteroidota</taxon>
        <taxon>Flavobacteriia</taxon>
        <taxon>Flavobacteriales</taxon>
        <taxon>Flavobacteriaceae</taxon>
        <taxon>Flavobacterium</taxon>
    </lineage>
</organism>
<evidence type="ECO:0000313" key="3">
    <source>
        <dbReference type="Proteomes" id="UP001180481"/>
    </source>
</evidence>
<feature type="chain" id="PRO_5046841774" evidence="1">
    <location>
        <begin position="19"/>
        <end position="280"/>
    </location>
</feature>
<evidence type="ECO:0000313" key="2">
    <source>
        <dbReference type="EMBL" id="WMW78703.1"/>
    </source>
</evidence>